<evidence type="ECO:0000313" key="3">
    <source>
        <dbReference type="EMBL" id="RVT93632.1"/>
    </source>
</evidence>
<dbReference type="EMBL" id="SACN01000001">
    <property type="protein sequence ID" value="RVT93632.1"/>
    <property type="molecule type" value="Genomic_DNA"/>
</dbReference>
<dbReference type="PANTHER" id="PTHR16320">
    <property type="entry name" value="SPHINGOMYELINASE FAMILY MEMBER"/>
    <property type="match status" value="1"/>
</dbReference>
<dbReference type="SUPFAM" id="SSF56219">
    <property type="entry name" value="DNase I-like"/>
    <property type="match status" value="1"/>
</dbReference>
<name>A0A437M7I0_9SPHN</name>
<dbReference type="GO" id="GO:0004767">
    <property type="term" value="F:sphingomyelin phosphodiesterase activity"/>
    <property type="evidence" value="ECO:0007669"/>
    <property type="project" value="InterPro"/>
</dbReference>
<gene>
    <name evidence="3" type="ORF">EOD43_07125</name>
</gene>
<sequence>MIAAIRASCLAALTLAFATHAVPVSPGAQSAGGAIVSEHPANRPGEISLLTYNVAALPWPIANRTDALNAIAARLKALRRSGAAPQIVVVQEAFTDEAQAIGHAAGYRYQAIGPGPDDARPKVALAADFVRDRTWYRAEKSDPTLDSGLAIFSDFPILATRSVPFAACAGIDCAANKGVLIAAIKVPGLPEPIEVATTHLNSRAASLTSPERNLYAYRAQLDAIDTALAASGSKHVRLFAGDFNVHSPDRLAALEAHSRRWQVRPATAMGMIRLPASYCGVPGETSCGYELPIASNLPLGDATDWQFFAGNRTTDIRPLRRVQLFGRDTNGAMLSDHIGYSVIYRLSPRSAPIA</sequence>
<dbReference type="InterPro" id="IPR038772">
    <property type="entry name" value="Sph/SMPD2-like"/>
</dbReference>
<dbReference type="GO" id="GO:0004527">
    <property type="term" value="F:exonuclease activity"/>
    <property type="evidence" value="ECO:0007669"/>
    <property type="project" value="UniProtKB-KW"/>
</dbReference>
<keyword evidence="3" id="KW-0378">Hydrolase</keyword>
<comment type="caution">
    <text evidence="3">The sequence shown here is derived from an EMBL/GenBank/DDBJ whole genome shotgun (WGS) entry which is preliminary data.</text>
</comment>
<dbReference type="Proteomes" id="UP000282971">
    <property type="component" value="Unassembled WGS sequence"/>
</dbReference>
<dbReference type="InterPro" id="IPR005135">
    <property type="entry name" value="Endo/exonuclease/phosphatase"/>
</dbReference>
<feature type="chain" id="PRO_5019565567" evidence="1">
    <location>
        <begin position="22"/>
        <end position="354"/>
    </location>
</feature>
<protein>
    <submittedName>
        <fullName evidence="3">Endonuclease/exonuclease/phosphatase</fullName>
    </submittedName>
</protein>
<dbReference type="InterPro" id="IPR036691">
    <property type="entry name" value="Endo/exonu/phosph_ase_sf"/>
</dbReference>
<dbReference type="RefSeq" id="WP_127742439.1">
    <property type="nucleotide sequence ID" value="NZ_SACN01000001.1"/>
</dbReference>
<dbReference type="PANTHER" id="PTHR16320:SF23">
    <property type="entry name" value="SPHINGOMYELINASE C 1"/>
    <property type="match status" value="1"/>
</dbReference>
<evidence type="ECO:0000256" key="1">
    <source>
        <dbReference type="SAM" id="SignalP"/>
    </source>
</evidence>
<feature type="signal peptide" evidence="1">
    <location>
        <begin position="1"/>
        <end position="21"/>
    </location>
</feature>
<reference evidence="3 4" key="1">
    <citation type="submission" date="2019-01" db="EMBL/GenBank/DDBJ databases">
        <authorList>
            <person name="Chen W.-M."/>
        </authorList>
    </citation>
    <scope>NUCLEOTIDE SEQUENCE [LARGE SCALE GENOMIC DNA]</scope>
    <source>
        <strain evidence="3 4">CCP-7</strain>
    </source>
</reference>
<organism evidence="3 4">
    <name type="scientific">Sphingomonas crocodyli</name>
    <dbReference type="NCBI Taxonomy" id="1979270"/>
    <lineage>
        <taxon>Bacteria</taxon>
        <taxon>Pseudomonadati</taxon>
        <taxon>Pseudomonadota</taxon>
        <taxon>Alphaproteobacteria</taxon>
        <taxon>Sphingomonadales</taxon>
        <taxon>Sphingomonadaceae</taxon>
        <taxon>Sphingomonas</taxon>
    </lineage>
</organism>
<dbReference type="OrthoDB" id="7181414at2"/>
<evidence type="ECO:0000259" key="2">
    <source>
        <dbReference type="Pfam" id="PF03372"/>
    </source>
</evidence>
<proteinExistence type="predicted"/>
<keyword evidence="3" id="KW-0269">Exonuclease</keyword>
<keyword evidence="3" id="KW-0255">Endonuclease</keyword>
<keyword evidence="3" id="KW-0540">Nuclease</keyword>
<dbReference type="Gene3D" id="3.60.10.10">
    <property type="entry name" value="Endonuclease/exonuclease/phosphatase"/>
    <property type="match status" value="1"/>
</dbReference>
<evidence type="ECO:0000313" key="4">
    <source>
        <dbReference type="Proteomes" id="UP000282971"/>
    </source>
</evidence>
<keyword evidence="4" id="KW-1185">Reference proteome</keyword>
<accession>A0A437M7I0</accession>
<feature type="domain" description="Endonuclease/exonuclease/phosphatase" evidence="2">
    <location>
        <begin position="50"/>
        <end position="292"/>
    </location>
</feature>
<dbReference type="GO" id="GO:0004519">
    <property type="term" value="F:endonuclease activity"/>
    <property type="evidence" value="ECO:0007669"/>
    <property type="project" value="UniProtKB-KW"/>
</dbReference>
<dbReference type="Pfam" id="PF03372">
    <property type="entry name" value="Exo_endo_phos"/>
    <property type="match status" value="1"/>
</dbReference>
<keyword evidence="1" id="KW-0732">Signal</keyword>
<dbReference type="AlphaFoldDB" id="A0A437M7I0"/>